<dbReference type="Proteomes" id="UP000694018">
    <property type="component" value="Chromosome"/>
</dbReference>
<evidence type="ECO:0000313" key="1">
    <source>
        <dbReference type="EMBL" id="QXJ28149.1"/>
    </source>
</evidence>
<reference evidence="1" key="1">
    <citation type="journal article" date="2021" name="Environ. Microbiol.">
        <title>New insights into the diversity and evolution of the archaeal mobilome from three complete genomes of Saccharolobus shibatae.</title>
        <authorList>
            <person name="Medvedeva S."/>
            <person name="Brandt D."/>
            <person name="Cvirkaite-Krupovic V."/>
            <person name="Liu Y."/>
            <person name="Severinov K."/>
            <person name="Ishino S."/>
            <person name="Ishino Y."/>
            <person name="Prangishvili D."/>
            <person name="Kalinowski J."/>
            <person name="Krupovic M."/>
        </authorList>
    </citation>
    <scope>NUCLEOTIDE SEQUENCE</scope>
    <source>
        <strain evidence="1">B12</strain>
    </source>
</reference>
<sequence>MSWIRDTSFLMECVKNGSIKIEINVSNYSMSFNLFNGKYNLSLFSSDNIRISYDGNRLIDMHNLRVLKDHDARVHISNTISNIKGNMSNEINNLAIMYNIPVKILNDNLEAIFNLNFSLLSCLDYGLDYFLIHLTNDFAKHSSQFDVVKKLKLILGNEKGCIKAILALSNTYESDSFLFSNDCISFQVDMNGFSKFLRDYRTLNAKYTEVIDYLKQRLSQ</sequence>
<dbReference type="EMBL" id="CP077717">
    <property type="protein sequence ID" value="QXJ28149.1"/>
    <property type="molecule type" value="Genomic_DNA"/>
</dbReference>
<proteinExistence type="predicted"/>
<dbReference type="RefSeq" id="WP_218267174.1">
    <property type="nucleotide sequence ID" value="NZ_CP077717.1"/>
</dbReference>
<dbReference type="OrthoDB" id="38965at2157"/>
<protein>
    <submittedName>
        <fullName evidence="1">Uncharacterized protein</fullName>
    </submittedName>
</protein>
<organism evidence="1 2">
    <name type="scientific">Saccharolobus shibatae (strain ATCC 51178 / DSM 5389 / JCM 8931 / NBRC 15437 / B12)</name>
    <name type="common">Sulfolobus shibatae</name>
    <dbReference type="NCBI Taxonomy" id="523848"/>
    <lineage>
        <taxon>Archaea</taxon>
        <taxon>Thermoproteota</taxon>
        <taxon>Thermoprotei</taxon>
        <taxon>Sulfolobales</taxon>
        <taxon>Sulfolobaceae</taxon>
        <taxon>Saccharolobus</taxon>
    </lineage>
</organism>
<accession>A0A8F5BMY9</accession>
<gene>
    <name evidence="1" type="ORF">J5U23_01017</name>
</gene>
<dbReference type="GeneID" id="65562606"/>
<evidence type="ECO:0000313" key="2">
    <source>
        <dbReference type="Proteomes" id="UP000694018"/>
    </source>
</evidence>
<dbReference type="KEGG" id="sshi:J5U23_01017"/>
<name>A0A8F5BMY9_SACSH</name>
<dbReference type="AlphaFoldDB" id="A0A8F5BMY9"/>